<evidence type="ECO:0000256" key="7">
    <source>
        <dbReference type="SAM" id="MobiDB-lite"/>
    </source>
</evidence>
<feature type="compositionally biased region" description="Polar residues" evidence="7">
    <location>
        <begin position="285"/>
        <end position="299"/>
    </location>
</feature>
<keyword evidence="3" id="KW-0446">Lipid-binding</keyword>
<dbReference type="InterPro" id="IPR000648">
    <property type="entry name" value="Oxysterol-bd"/>
</dbReference>
<accession>A0AAJ7SHT1</accession>
<comment type="similarity">
    <text evidence="4">Belongs to the OSBP family.</text>
</comment>
<dbReference type="SUPFAM" id="SSF50729">
    <property type="entry name" value="PH domain-like"/>
    <property type="match status" value="1"/>
</dbReference>
<evidence type="ECO:0000256" key="5">
    <source>
        <dbReference type="RuleBase" id="RU003845"/>
    </source>
</evidence>
<dbReference type="Gene3D" id="2.30.29.30">
    <property type="entry name" value="Pleckstrin-homology domain (PH domain)/Phosphotyrosine-binding domain (PTB)"/>
    <property type="match status" value="1"/>
</dbReference>
<dbReference type="InterPro" id="IPR037239">
    <property type="entry name" value="OSBP_sf"/>
</dbReference>
<dbReference type="PROSITE" id="PS50003">
    <property type="entry name" value="PH_DOMAIN"/>
    <property type="match status" value="1"/>
</dbReference>
<evidence type="ECO:0000313" key="10">
    <source>
        <dbReference type="RefSeq" id="XP_028968022.1"/>
    </source>
</evidence>
<dbReference type="PROSITE" id="PS01013">
    <property type="entry name" value="OSBP"/>
    <property type="match status" value="1"/>
</dbReference>
<dbReference type="GO" id="GO:0032934">
    <property type="term" value="F:sterol binding"/>
    <property type="evidence" value="ECO:0007669"/>
    <property type="project" value="TreeGrafter"/>
</dbReference>
<evidence type="ECO:0000313" key="9">
    <source>
        <dbReference type="Proteomes" id="UP000694867"/>
    </source>
</evidence>
<keyword evidence="2 5" id="KW-0445">Lipid transport</keyword>
<dbReference type="Gene3D" id="3.30.70.3490">
    <property type="match status" value="1"/>
</dbReference>
<evidence type="ECO:0000256" key="4">
    <source>
        <dbReference type="RuleBase" id="RU003844"/>
    </source>
</evidence>
<dbReference type="CDD" id="cd13290">
    <property type="entry name" value="PH_ORP9"/>
    <property type="match status" value="1"/>
</dbReference>
<evidence type="ECO:0000256" key="3">
    <source>
        <dbReference type="ARBA" id="ARBA00023121"/>
    </source>
</evidence>
<dbReference type="GO" id="GO:0006869">
    <property type="term" value="P:lipid transport"/>
    <property type="evidence" value="ECO:0007669"/>
    <property type="project" value="UniProtKB-KW"/>
</dbReference>
<name>A0AAJ7SHT1_9ACAR</name>
<evidence type="ECO:0000256" key="1">
    <source>
        <dbReference type="ARBA" id="ARBA00022448"/>
    </source>
</evidence>
<feature type="coiled-coil region" evidence="6">
    <location>
        <begin position="127"/>
        <end position="154"/>
    </location>
</feature>
<keyword evidence="1 5" id="KW-0813">Transport</keyword>
<proteinExistence type="inferred from homology"/>
<sequence length="723" mass="82071">MASLNYEGPLSKWTNVMKGWQYRWFVLDDNAGLLSYYTSKENMARGARRGCVRLQGAVIGIDDEDDSTFTIRVDRKGFHFQARDAEERQRWVRALEDTILRHTHRHAHHNLHLWERPTSVRNFDDKLAEADSYLQLLIQQIDKLRKKTQVLDERERSQLDGVCNNANAFLETVKHSIVSLQIAKNTTDVAGQRDKAAATNGSLQSIRSPTESLQISNFNSSVPATSYSSSEDSDNEESDDDFFDACEDAVSTEEGTETPLSDSPLADHAPMFKKGRKNSRDGRPSQGNIVQSPSESSTICELSEADMTPFVAPPEAPSHMKPHEFDELYENQSDSADQNANFSVLGHLVSQIRIGMDLTKVTLPTFILERRSLLEMYADFFAHADLFVSIVDQTTPEKRMIEVVRWYLSAFHAGRNAEVAKKPYNPILGEIFKCHYALSPAGSERRAASDGPCPWATEDDVTFVAEQVSHHPPVSAFYAECISRGITCSAHIWTKSKFLGLSVAVQNLGQGCISFQKYDEEYTCTFPSAYARSILGVPWVELGGEVHINCVKTGYNAKIDFLTKPTFGGKKHQVKGVIHRPQNDGSRSPTPFVQITGAWNDLMTAKYLDTNETFEFFNPHTTATIKKQVRPSVEMLPYESRRLWMNVTYNLREGNVDKATEHKTLLEQRQRDETRERNETGKRWKQRLFSDRGENWVYRNSLETRMRQGRRRSHATLVTNAEN</sequence>
<dbReference type="RefSeq" id="XP_028968022.1">
    <property type="nucleotide sequence ID" value="XM_029112189.1"/>
</dbReference>
<dbReference type="SMART" id="SM00233">
    <property type="entry name" value="PH"/>
    <property type="match status" value="1"/>
</dbReference>
<keyword evidence="6" id="KW-0175">Coiled coil</keyword>
<gene>
    <name evidence="10" type="primary">LOC100900499</name>
</gene>
<dbReference type="FunFam" id="1.10.287.2720:FF:000001">
    <property type="entry name" value="Oxysterol-binding OBPalpha"/>
    <property type="match status" value="1"/>
</dbReference>
<dbReference type="InterPro" id="IPR001849">
    <property type="entry name" value="PH_domain"/>
</dbReference>
<dbReference type="AlphaFoldDB" id="A0AAJ7SHT1"/>
<dbReference type="KEGG" id="goe:100900499"/>
<dbReference type="InterPro" id="IPR011993">
    <property type="entry name" value="PH-like_dom_sf"/>
</dbReference>
<evidence type="ECO:0000259" key="8">
    <source>
        <dbReference type="PROSITE" id="PS50003"/>
    </source>
</evidence>
<reference evidence="10" key="1">
    <citation type="submission" date="2025-08" db="UniProtKB">
        <authorList>
            <consortium name="RefSeq"/>
        </authorList>
    </citation>
    <scope>IDENTIFICATION</scope>
</reference>
<dbReference type="Gene3D" id="1.10.287.2720">
    <property type="match status" value="1"/>
</dbReference>
<feature type="domain" description="PH" evidence="8">
    <location>
        <begin position="3"/>
        <end position="100"/>
    </location>
</feature>
<evidence type="ECO:0000256" key="6">
    <source>
        <dbReference type="SAM" id="Coils"/>
    </source>
</evidence>
<dbReference type="FunFam" id="2.30.29.30:FF:000089">
    <property type="entry name" value="Oxysterol-binding protein"/>
    <property type="match status" value="1"/>
</dbReference>
<protein>
    <recommendedName>
        <fullName evidence="5">Oxysterol-binding protein</fullName>
    </recommendedName>
</protein>
<organism evidence="9 10">
    <name type="scientific">Galendromus occidentalis</name>
    <name type="common">western predatory mite</name>
    <dbReference type="NCBI Taxonomy" id="34638"/>
    <lineage>
        <taxon>Eukaryota</taxon>
        <taxon>Metazoa</taxon>
        <taxon>Ecdysozoa</taxon>
        <taxon>Arthropoda</taxon>
        <taxon>Chelicerata</taxon>
        <taxon>Arachnida</taxon>
        <taxon>Acari</taxon>
        <taxon>Parasitiformes</taxon>
        <taxon>Mesostigmata</taxon>
        <taxon>Gamasina</taxon>
        <taxon>Phytoseioidea</taxon>
        <taxon>Phytoseiidae</taxon>
        <taxon>Typhlodrominae</taxon>
        <taxon>Galendromus</taxon>
    </lineage>
</organism>
<feature type="compositionally biased region" description="Polar residues" evidence="7">
    <location>
        <begin position="199"/>
        <end position="225"/>
    </location>
</feature>
<keyword evidence="9" id="KW-1185">Reference proteome</keyword>
<dbReference type="GO" id="GO:0005829">
    <property type="term" value="C:cytosol"/>
    <property type="evidence" value="ECO:0007669"/>
    <property type="project" value="TreeGrafter"/>
</dbReference>
<dbReference type="PANTHER" id="PTHR10972">
    <property type="entry name" value="OXYSTEROL-BINDING PROTEIN-RELATED"/>
    <property type="match status" value="1"/>
</dbReference>
<dbReference type="Proteomes" id="UP000694867">
    <property type="component" value="Unplaced"/>
</dbReference>
<feature type="compositionally biased region" description="Acidic residues" evidence="7">
    <location>
        <begin position="231"/>
        <end position="256"/>
    </location>
</feature>
<dbReference type="Gene3D" id="2.40.160.120">
    <property type="match status" value="1"/>
</dbReference>
<dbReference type="Pfam" id="PF01237">
    <property type="entry name" value="Oxysterol_BP"/>
    <property type="match status" value="1"/>
</dbReference>
<dbReference type="Pfam" id="PF00169">
    <property type="entry name" value="PH"/>
    <property type="match status" value="1"/>
</dbReference>
<dbReference type="PANTHER" id="PTHR10972:SF200">
    <property type="entry name" value="OXYSTEROL-BINDING PROTEIN-RELATED PROTEIN 9"/>
    <property type="match status" value="1"/>
</dbReference>
<dbReference type="GO" id="GO:0016020">
    <property type="term" value="C:membrane"/>
    <property type="evidence" value="ECO:0007669"/>
    <property type="project" value="TreeGrafter"/>
</dbReference>
<feature type="region of interest" description="Disordered" evidence="7">
    <location>
        <begin position="189"/>
        <end position="299"/>
    </location>
</feature>
<dbReference type="GO" id="GO:0005794">
    <property type="term" value="C:Golgi apparatus"/>
    <property type="evidence" value="ECO:0007669"/>
    <property type="project" value="TreeGrafter"/>
</dbReference>
<dbReference type="SUPFAM" id="SSF144000">
    <property type="entry name" value="Oxysterol-binding protein-like"/>
    <property type="match status" value="1"/>
</dbReference>
<evidence type="ECO:0000256" key="2">
    <source>
        <dbReference type="ARBA" id="ARBA00023055"/>
    </source>
</evidence>
<dbReference type="FunFam" id="2.40.160.120:FF:000014">
    <property type="entry name" value="Oxysterol-binding protein"/>
    <property type="match status" value="1"/>
</dbReference>
<dbReference type="GeneID" id="100900499"/>
<dbReference type="InterPro" id="IPR018494">
    <property type="entry name" value="Oxysterol-bd_CS"/>
</dbReference>